<evidence type="ECO:0000313" key="1">
    <source>
        <dbReference type="EMBL" id="MEQ2465210.1"/>
    </source>
</evidence>
<sequence length="182" mass="20643">MSRLVIMTVGMTHSGKTTFAKALENRLENAVVVDQDNHSEFLQTHYEKLVPEGGTNHIKHALTKLIVDYAVHHSDCHLILSNANRNQASRKELLSYYKKHDFTSVLVHFNLPLTLLKERIAKTNRDTLRLRTACSYDDVLARQNKETGMEAFTPIAGEADYLFTVKKEEDVSAIMEAISKLT</sequence>
<gene>
    <name evidence="1" type="ORF">WMO63_05935</name>
</gene>
<dbReference type="Pfam" id="PF13671">
    <property type="entry name" value="AAA_33"/>
    <property type="match status" value="1"/>
</dbReference>
<organism evidence="1 2">
    <name type="scientific">Niallia hominis</name>
    <dbReference type="NCBI Taxonomy" id="3133173"/>
    <lineage>
        <taxon>Bacteria</taxon>
        <taxon>Bacillati</taxon>
        <taxon>Bacillota</taxon>
        <taxon>Bacilli</taxon>
        <taxon>Bacillales</taxon>
        <taxon>Bacillaceae</taxon>
        <taxon>Niallia</taxon>
    </lineage>
</organism>
<name>A0ABV1EVT5_9BACI</name>
<dbReference type="SUPFAM" id="SSF52540">
    <property type="entry name" value="P-loop containing nucleoside triphosphate hydrolases"/>
    <property type="match status" value="1"/>
</dbReference>
<dbReference type="RefSeq" id="WP_251627974.1">
    <property type="nucleotide sequence ID" value="NZ_JBBMFN010000009.1"/>
</dbReference>
<accession>A0ABV1EVT5</accession>
<comment type="caution">
    <text evidence="1">The sequence shown here is derived from an EMBL/GenBank/DDBJ whole genome shotgun (WGS) entry which is preliminary data.</text>
</comment>
<protein>
    <submittedName>
        <fullName evidence="1">ATP-binding protein</fullName>
    </submittedName>
</protein>
<dbReference type="Gene3D" id="3.40.50.300">
    <property type="entry name" value="P-loop containing nucleotide triphosphate hydrolases"/>
    <property type="match status" value="1"/>
</dbReference>
<dbReference type="Proteomes" id="UP001465426">
    <property type="component" value="Unassembled WGS sequence"/>
</dbReference>
<dbReference type="EMBL" id="JBBMFN010000009">
    <property type="protein sequence ID" value="MEQ2465210.1"/>
    <property type="molecule type" value="Genomic_DNA"/>
</dbReference>
<dbReference type="InterPro" id="IPR027417">
    <property type="entry name" value="P-loop_NTPase"/>
</dbReference>
<keyword evidence="1" id="KW-0547">Nucleotide-binding</keyword>
<dbReference type="GO" id="GO:0005524">
    <property type="term" value="F:ATP binding"/>
    <property type="evidence" value="ECO:0007669"/>
    <property type="project" value="UniProtKB-KW"/>
</dbReference>
<keyword evidence="1" id="KW-0067">ATP-binding</keyword>
<reference evidence="1 2" key="1">
    <citation type="submission" date="2024-03" db="EMBL/GenBank/DDBJ databases">
        <title>Human intestinal bacterial collection.</title>
        <authorList>
            <person name="Pauvert C."/>
            <person name="Hitch T.C.A."/>
            <person name="Clavel T."/>
        </authorList>
    </citation>
    <scope>NUCLEOTIDE SEQUENCE [LARGE SCALE GENOMIC DNA]</scope>
    <source>
        <strain evidence="1 2">CLA-SR-H024</strain>
    </source>
</reference>
<proteinExistence type="predicted"/>
<evidence type="ECO:0000313" key="2">
    <source>
        <dbReference type="Proteomes" id="UP001465426"/>
    </source>
</evidence>
<keyword evidence="2" id="KW-1185">Reference proteome</keyword>